<name>A0A7D9EGZ0_PARCT</name>
<gene>
    <name evidence="6" type="ORF">PACLA_8A088299</name>
</gene>
<dbReference type="SMART" id="SM00179">
    <property type="entry name" value="EGF_CA"/>
    <property type="match status" value="1"/>
</dbReference>
<evidence type="ECO:0000313" key="6">
    <source>
        <dbReference type="EMBL" id="CAB4010340.1"/>
    </source>
</evidence>
<keyword evidence="3 4" id="KW-1015">Disulfide bond</keyword>
<comment type="caution">
    <text evidence="6">The sequence shown here is derived from an EMBL/GenBank/DDBJ whole genome shotgun (WGS) entry which is preliminary data.</text>
</comment>
<proteinExistence type="predicted"/>
<dbReference type="Gene3D" id="2.10.25.10">
    <property type="entry name" value="Laminin"/>
    <property type="match status" value="2"/>
</dbReference>
<dbReference type="SUPFAM" id="SSF49899">
    <property type="entry name" value="Concanavalin A-like lectins/glucanases"/>
    <property type="match status" value="1"/>
</dbReference>
<dbReference type="InterPro" id="IPR013320">
    <property type="entry name" value="ConA-like_dom_sf"/>
</dbReference>
<organism evidence="6 7">
    <name type="scientific">Paramuricea clavata</name>
    <name type="common">Red gorgonian</name>
    <name type="synonym">Violescent sea-whip</name>
    <dbReference type="NCBI Taxonomy" id="317549"/>
    <lineage>
        <taxon>Eukaryota</taxon>
        <taxon>Metazoa</taxon>
        <taxon>Cnidaria</taxon>
        <taxon>Anthozoa</taxon>
        <taxon>Octocorallia</taxon>
        <taxon>Malacalcyonacea</taxon>
        <taxon>Plexauridae</taxon>
        <taxon>Paramuricea</taxon>
    </lineage>
</organism>
<dbReference type="Proteomes" id="UP001152795">
    <property type="component" value="Unassembled WGS sequence"/>
</dbReference>
<evidence type="ECO:0000256" key="4">
    <source>
        <dbReference type="PROSITE-ProRule" id="PRU00076"/>
    </source>
</evidence>
<dbReference type="AlphaFoldDB" id="A0A7D9EGZ0"/>
<dbReference type="PROSITE" id="PS50026">
    <property type="entry name" value="EGF_3"/>
    <property type="match status" value="2"/>
</dbReference>
<reference evidence="6" key="1">
    <citation type="submission" date="2020-04" db="EMBL/GenBank/DDBJ databases">
        <authorList>
            <person name="Alioto T."/>
            <person name="Alioto T."/>
            <person name="Gomez Garrido J."/>
        </authorList>
    </citation>
    <scope>NUCLEOTIDE SEQUENCE</scope>
    <source>
        <strain evidence="6">A484AB</strain>
    </source>
</reference>
<dbReference type="InterPro" id="IPR000742">
    <property type="entry name" value="EGF"/>
</dbReference>
<dbReference type="InterPro" id="IPR001881">
    <property type="entry name" value="EGF-like_Ca-bd_dom"/>
</dbReference>
<keyword evidence="7" id="KW-1185">Reference proteome</keyword>
<dbReference type="CDD" id="cd00054">
    <property type="entry name" value="EGF_CA"/>
    <property type="match status" value="1"/>
</dbReference>
<dbReference type="InterPro" id="IPR051022">
    <property type="entry name" value="Notch_Cell-Fate_Det"/>
</dbReference>
<feature type="disulfide bond" evidence="4">
    <location>
        <begin position="106"/>
        <end position="115"/>
    </location>
</feature>
<sequence length="259" mass="29552">PSTLSTQPHTQNDPESPDSTTEHENGLGFVTYKSVYINQFLDPCVSNPCTNAESCVKDVQLGYRCQNCHSQYHGPKCEEHVDPCSSNPCQNGGKCISTMTSWRCVCPFPFHHTVCTRITRAYQFDLNGTADYPYASVPDKKYNRFTLNFLFKTAEQNASYLIHYAPDKSSQTERLSVWRVGNTFFVELWKDYVYTFTFPLSYPVNDKNWHTVTIVLESNAELRFYLDGVTRESPKLTKGNPGSSLYVLRAGTLYIGYFK</sequence>
<accession>A0A7D9EGZ0</accession>
<evidence type="ECO:0000256" key="2">
    <source>
        <dbReference type="ARBA" id="ARBA00022737"/>
    </source>
</evidence>
<feature type="non-terminal residue" evidence="6">
    <location>
        <position position="1"/>
    </location>
</feature>
<dbReference type="GO" id="GO:0005509">
    <property type="term" value="F:calcium ion binding"/>
    <property type="evidence" value="ECO:0007669"/>
    <property type="project" value="InterPro"/>
</dbReference>
<feature type="non-terminal residue" evidence="6">
    <location>
        <position position="259"/>
    </location>
</feature>
<comment type="caution">
    <text evidence="4">Lacks conserved residue(s) required for the propagation of feature annotation.</text>
</comment>
<evidence type="ECO:0000256" key="1">
    <source>
        <dbReference type="ARBA" id="ARBA00022536"/>
    </source>
</evidence>
<dbReference type="OrthoDB" id="9049579at2759"/>
<dbReference type="Gene3D" id="2.60.120.200">
    <property type="match status" value="1"/>
</dbReference>
<dbReference type="PANTHER" id="PTHR24049">
    <property type="entry name" value="CRUMBS FAMILY MEMBER"/>
    <property type="match status" value="1"/>
</dbReference>
<dbReference type="SMART" id="SM00181">
    <property type="entry name" value="EGF"/>
    <property type="match status" value="2"/>
</dbReference>
<feature type="compositionally biased region" description="Polar residues" evidence="5">
    <location>
        <begin position="1"/>
        <end position="19"/>
    </location>
</feature>
<keyword evidence="1 4" id="KW-0245">EGF-like domain</keyword>
<feature type="region of interest" description="Disordered" evidence="5">
    <location>
        <begin position="1"/>
        <end position="24"/>
    </location>
</feature>
<dbReference type="Pfam" id="PF00008">
    <property type="entry name" value="EGF"/>
    <property type="match status" value="1"/>
</dbReference>
<feature type="disulfide bond" evidence="4">
    <location>
        <begin position="68"/>
        <end position="77"/>
    </location>
</feature>
<protein>
    <submittedName>
        <fullName evidence="6">Sushi, von Willebrand factor type A, EGF and pentraxin domain-containing 1</fullName>
    </submittedName>
</protein>
<evidence type="ECO:0000256" key="5">
    <source>
        <dbReference type="SAM" id="MobiDB-lite"/>
    </source>
</evidence>
<evidence type="ECO:0000256" key="3">
    <source>
        <dbReference type="ARBA" id="ARBA00023157"/>
    </source>
</evidence>
<dbReference type="SUPFAM" id="SSF57196">
    <property type="entry name" value="EGF/Laminin"/>
    <property type="match status" value="1"/>
</dbReference>
<dbReference type="Pfam" id="PF13385">
    <property type="entry name" value="Laminin_G_3"/>
    <property type="match status" value="1"/>
</dbReference>
<dbReference type="PROSITE" id="PS01186">
    <property type="entry name" value="EGF_2"/>
    <property type="match status" value="1"/>
</dbReference>
<evidence type="ECO:0000313" key="7">
    <source>
        <dbReference type="Proteomes" id="UP001152795"/>
    </source>
</evidence>
<dbReference type="EMBL" id="CACRXK020006755">
    <property type="protein sequence ID" value="CAB4010340.1"/>
    <property type="molecule type" value="Genomic_DNA"/>
</dbReference>
<keyword evidence="2" id="KW-0677">Repeat</keyword>